<gene>
    <name evidence="1" type="ORF">LEP1GSC188_2405</name>
</gene>
<dbReference type="Proteomes" id="UP000011770">
    <property type="component" value="Unassembled WGS sequence"/>
</dbReference>
<reference evidence="1 2" key="1">
    <citation type="submission" date="2013-01" db="EMBL/GenBank/DDBJ databases">
        <authorList>
            <person name="Harkins D.M."/>
            <person name="Durkin A.S."/>
            <person name="Brinkac L.M."/>
            <person name="Haft D.H."/>
            <person name="Selengut J.D."/>
            <person name="Sanka R."/>
            <person name="DePew J."/>
            <person name="Purushe J."/>
            <person name="Tulsiani S.M."/>
            <person name="Graham G.C."/>
            <person name="Burns M.-A."/>
            <person name="Dohnt M.F."/>
            <person name="Smythe L.D."/>
            <person name="McKay D.B."/>
            <person name="Craig S.B."/>
            <person name="Vinetz J.M."/>
            <person name="Sutton G.G."/>
            <person name="Nierman W.C."/>
            <person name="Fouts D.E."/>
        </authorList>
    </citation>
    <scope>NUCLEOTIDE SEQUENCE [LARGE SCALE GENOMIC DNA]</scope>
    <source>
        <strain evidence="1 2">LT2116</strain>
    </source>
</reference>
<dbReference type="AlphaFoldDB" id="M3G6T3"/>
<comment type="caution">
    <text evidence="1">The sequence shown here is derived from an EMBL/GenBank/DDBJ whole genome shotgun (WGS) entry which is preliminary data.</text>
</comment>
<organism evidence="1 2">
    <name type="scientific">Leptospira weilii serovar Topaz str. LT2116</name>
    <dbReference type="NCBI Taxonomy" id="1088540"/>
    <lineage>
        <taxon>Bacteria</taxon>
        <taxon>Pseudomonadati</taxon>
        <taxon>Spirochaetota</taxon>
        <taxon>Spirochaetia</taxon>
        <taxon>Leptospirales</taxon>
        <taxon>Leptospiraceae</taxon>
        <taxon>Leptospira</taxon>
    </lineage>
</organism>
<protein>
    <submittedName>
        <fullName evidence="1">Uncharacterized protein</fullName>
    </submittedName>
</protein>
<evidence type="ECO:0000313" key="1">
    <source>
        <dbReference type="EMBL" id="EMF81679.1"/>
    </source>
</evidence>
<name>M3G6T3_9LEPT</name>
<accession>M3G6T3</accession>
<sequence>MKFNLFGKRYPKIVQCGNSRVFFSDFVTSSVRVKGNRIFANSALYVG</sequence>
<proteinExistence type="predicted"/>
<dbReference type="EMBL" id="AHOR02000031">
    <property type="protein sequence ID" value="EMF81679.1"/>
    <property type="molecule type" value="Genomic_DNA"/>
</dbReference>
<evidence type="ECO:0000313" key="2">
    <source>
        <dbReference type="Proteomes" id="UP000011770"/>
    </source>
</evidence>